<organism evidence="10 11">
    <name type="scientific">Roseobacter litoralis (strain ATCC 49566 / DSM 6996 / JCM 21268 / NBRC 15278 / OCh 149)</name>
    <dbReference type="NCBI Taxonomy" id="391595"/>
    <lineage>
        <taxon>Bacteria</taxon>
        <taxon>Pseudomonadati</taxon>
        <taxon>Pseudomonadota</taxon>
        <taxon>Alphaproteobacteria</taxon>
        <taxon>Rhodobacterales</taxon>
        <taxon>Roseobacteraceae</taxon>
        <taxon>Roseobacter</taxon>
    </lineage>
</organism>
<dbReference type="GO" id="GO:0015288">
    <property type="term" value="F:porin activity"/>
    <property type="evidence" value="ECO:0007669"/>
    <property type="project" value="TreeGrafter"/>
</dbReference>
<evidence type="ECO:0000256" key="2">
    <source>
        <dbReference type="ARBA" id="ARBA00007613"/>
    </source>
</evidence>
<dbReference type="EMBL" id="CP002623">
    <property type="protein sequence ID" value="AEI92349.1"/>
    <property type="molecule type" value="Genomic_DNA"/>
</dbReference>
<dbReference type="Gene3D" id="1.20.1600.10">
    <property type="entry name" value="Outer membrane efflux proteins (OEP)"/>
    <property type="match status" value="1"/>
</dbReference>
<evidence type="ECO:0000256" key="9">
    <source>
        <dbReference type="SAM" id="SignalP"/>
    </source>
</evidence>
<dbReference type="PANTHER" id="PTHR30026:SF22">
    <property type="entry name" value="OUTER MEMBRANE EFFLUX PROTEIN"/>
    <property type="match status" value="1"/>
</dbReference>
<evidence type="ECO:0000256" key="5">
    <source>
        <dbReference type="ARBA" id="ARBA00022692"/>
    </source>
</evidence>
<dbReference type="AlphaFoldDB" id="F7ZGP9"/>
<name>F7ZGP9_ROSLO</name>
<evidence type="ECO:0000256" key="7">
    <source>
        <dbReference type="ARBA" id="ARBA00023237"/>
    </source>
</evidence>
<gene>
    <name evidence="10" type="ordered locus">RLO149_c003190</name>
</gene>
<dbReference type="KEGG" id="rli:RLO149_c003190"/>
<protein>
    <submittedName>
        <fullName evidence="10">Outer membrane protein, TolC family</fullName>
    </submittedName>
</protein>
<dbReference type="NCBIfam" id="TIGR01844">
    <property type="entry name" value="type_I_sec_TolC"/>
    <property type="match status" value="1"/>
</dbReference>
<keyword evidence="7" id="KW-0998">Cell outer membrane</keyword>
<evidence type="ECO:0000256" key="1">
    <source>
        <dbReference type="ARBA" id="ARBA00004442"/>
    </source>
</evidence>
<dbReference type="OrthoDB" id="9814637at2"/>
<dbReference type="Proteomes" id="UP000001353">
    <property type="component" value="Chromosome"/>
</dbReference>
<dbReference type="Pfam" id="PF02321">
    <property type="entry name" value="OEP"/>
    <property type="match status" value="2"/>
</dbReference>
<dbReference type="RefSeq" id="WP_013960292.1">
    <property type="nucleotide sequence ID" value="NC_015730.1"/>
</dbReference>
<keyword evidence="4" id="KW-1134">Transmembrane beta strand</keyword>
<evidence type="ECO:0000256" key="8">
    <source>
        <dbReference type="SAM" id="MobiDB-lite"/>
    </source>
</evidence>
<proteinExistence type="inferred from homology"/>
<evidence type="ECO:0000256" key="3">
    <source>
        <dbReference type="ARBA" id="ARBA00022448"/>
    </source>
</evidence>
<sequence>MILSKQARKKTKTSILAFALGLCVSHSASSLTLEDAILFVLETNPEIKAAEANKQAIEFELDQARSFFAPRVELESRAEGSINDGTRTNDLTSSDDAIFGYEVTGRVTQRLYDGKATRSEVERQAYRIDAAAYRVLERAEFLSLEAIRVYSDVLRTQRVTQLARENLTYHRDILAQIRSGFDNGILGIGDLQQAEERLFLAEDTLLQFELNEMDTRALFLETVGVTPDGLNAVPSPAARLPATVEETLATAWRRNPTILFFQSDVGAAEALSRTANANKAPTLDLEAVTRYGDDMRGFEGEVRDASVGLVLRYEFQGNRKRGEREEQVRRVGEQRARLLTQTRLVEREVRQSWANLQSALRRADILERQATLSRELLESYTQEFDVGNRSLLDVLNTQNALFQADVNLRNARALEVFLKYRLLAAAGILLPSLGIEPPEDSNAYAASAEGAPGVSSEPVKLRDDARGFSDWRKSVKSE</sequence>
<dbReference type="GO" id="GO:1990281">
    <property type="term" value="C:efflux pump complex"/>
    <property type="evidence" value="ECO:0007669"/>
    <property type="project" value="TreeGrafter"/>
</dbReference>
<feature type="signal peptide" evidence="9">
    <location>
        <begin position="1"/>
        <end position="28"/>
    </location>
</feature>
<feature type="region of interest" description="Disordered" evidence="8">
    <location>
        <begin position="441"/>
        <end position="460"/>
    </location>
</feature>
<keyword evidence="5" id="KW-0812">Transmembrane</keyword>
<dbReference type="HOGENOM" id="CLU_012817_0_0_5"/>
<dbReference type="PANTHER" id="PTHR30026">
    <property type="entry name" value="OUTER MEMBRANE PROTEIN TOLC"/>
    <property type="match status" value="1"/>
</dbReference>
<comment type="subcellular location">
    <subcellularLocation>
        <location evidence="1">Cell outer membrane</location>
    </subcellularLocation>
</comment>
<dbReference type="GO" id="GO:0015562">
    <property type="term" value="F:efflux transmembrane transporter activity"/>
    <property type="evidence" value="ECO:0007669"/>
    <property type="project" value="InterPro"/>
</dbReference>
<keyword evidence="6" id="KW-0472">Membrane</keyword>
<dbReference type="InterPro" id="IPR051906">
    <property type="entry name" value="TolC-like"/>
</dbReference>
<dbReference type="GO" id="GO:0009279">
    <property type="term" value="C:cell outer membrane"/>
    <property type="evidence" value="ECO:0007669"/>
    <property type="project" value="UniProtKB-SubCell"/>
</dbReference>
<keyword evidence="11" id="KW-1185">Reference proteome</keyword>
<comment type="similarity">
    <text evidence="2">Belongs to the outer membrane factor (OMF) (TC 1.B.17) family.</text>
</comment>
<evidence type="ECO:0000313" key="10">
    <source>
        <dbReference type="EMBL" id="AEI92349.1"/>
    </source>
</evidence>
<dbReference type="InterPro" id="IPR003423">
    <property type="entry name" value="OMP_efflux"/>
</dbReference>
<feature type="chain" id="PRO_5003373138" evidence="9">
    <location>
        <begin position="29"/>
        <end position="478"/>
    </location>
</feature>
<keyword evidence="9" id="KW-0732">Signal</keyword>
<evidence type="ECO:0000256" key="6">
    <source>
        <dbReference type="ARBA" id="ARBA00023136"/>
    </source>
</evidence>
<dbReference type="SUPFAM" id="SSF56954">
    <property type="entry name" value="Outer membrane efflux proteins (OEP)"/>
    <property type="match status" value="1"/>
</dbReference>
<evidence type="ECO:0000313" key="11">
    <source>
        <dbReference type="Proteomes" id="UP000001353"/>
    </source>
</evidence>
<keyword evidence="3" id="KW-0813">Transport</keyword>
<reference evidence="10 11" key="1">
    <citation type="journal article" date="2011" name="BMC Genomics">
        <title>Comparative genome analysis and genome-guided physiological analysis of Roseobacter litoralis.</title>
        <authorList>
            <person name="Kalhoefer D."/>
            <person name="Thole S."/>
            <person name="Voget S."/>
            <person name="Lehmann R."/>
            <person name="Liesegang H."/>
            <person name="Wollher A."/>
            <person name="Daniel R."/>
            <person name="Simon M."/>
            <person name="Brinkhoff T."/>
        </authorList>
    </citation>
    <scope>NUCLEOTIDE SEQUENCE [LARGE SCALE GENOMIC DNA]</scope>
    <source>
        <strain evidence="11">ATCC 49566 / DSM 6996 / JCM 21268 / NBRC 15278 / OCh 149</strain>
    </source>
</reference>
<dbReference type="eggNOG" id="COG1538">
    <property type="taxonomic scope" value="Bacteria"/>
</dbReference>
<evidence type="ECO:0000256" key="4">
    <source>
        <dbReference type="ARBA" id="ARBA00022452"/>
    </source>
</evidence>
<dbReference type="STRING" id="391595.RLO149_c003190"/>
<dbReference type="InterPro" id="IPR010130">
    <property type="entry name" value="T1SS_OMP_TolC"/>
</dbReference>
<accession>F7ZGP9</accession>